<dbReference type="STRING" id="1094466.KQS_08355"/>
<keyword evidence="1" id="KW-0732">Signal</keyword>
<reference evidence="3" key="2">
    <citation type="submission" date="2012-03" db="EMBL/GenBank/DDBJ databases">
        <title>Complete genome sequence of Flavobacterium indicum GPTSA100-9T, isolated from warm spring water.</title>
        <authorList>
            <person name="Barbier P."/>
            <person name="Houel A."/>
            <person name="Loux V."/>
            <person name="Poulain J."/>
            <person name="Bernardet J.-F."/>
            <person name="Touchon M."/>
            <person name="Duchaud E."/>
        </authorList>
    </citation>
    <scope>NUCLEOTIDE SEQUENCE [LARGE SCALE GENOMIC DNA]</scope>
    <source>
        <strain evidence="3">DSM 17447 / CIP 109464 / GPTSA100-9</strain>
    </source>
</reference>
<reference evidence="2 3" key="1">
    <citation type="journal article" date="2012" name="J. Bacteriol.">
        <title>Complete Genome Sequence of Flavobacterium indicum GPSTA100-9T, Isolated from Warm Spring Water.</title>
        <authorList>
            <person name="Barbier P."/>
            <person name="Houel A."/>
            <person name="Loux V."/>
            <person name="Poulain J."/>
            <person name="Bernardet J.F."/>
            <person name="Touchon M."/>
            <person name="Duchaud E."/>
        </authorList>
    </citation>
    <scope>NUCLEOTIDE SEQUENCE [LARGE SCALE GENOMIC DNA]</scope>
    <source>
        <strain evidence="3">DSM 17447 / CIP 109464 / GPTSA100-9</strain>
    </source>
</reference>
<dbReference type="AlphaFoldDB" id="H8XTM8"/>
<keyword evidence="3" id="KW-1185">Reference proteome</keyword>
<evidence type="ECO:0000313" key="3">
    <source>
        <dbReference type="Proteomes" id="UP000007599"/>
    </source>
</evidence>
<feature type="signal peptide" evidence="1">
    <location>
        <begin position="1"/>
        <end position="19"/>
    </location>
</feature>
<evidence type="ECO:0000313" key="2">
    <source>
        <dbReference type="EMBL" id="CCG53608.1"/>
    </source>
</evidence>
<dbReference type="KEGG" id="fin:KQS_08355"/>
<dbReference type="Proteomes" id="UP000007599">
    <property type="component" value="Chromosome I"/>
</dbReference>
<evidence type="ECO:0000256" key="1">
    <source>
        <dbReference type="SAM" id="SignalP"/>
    </source>
</evidence>
<protein>
    <recommendedName>
        <fullName evidence="4">Outer membrane protein beta-barrel domain-containing protein</fullName>
    </recommendedName>
</protein>
<gene>
    <name evidence="2" type="ordered locus">KQS_08355</name>
</gene>
<feature type="chain" id="PRO_5003617020" description="Outer membrane protein beta-barrel domain-containing protein" evidence="1">
    <location>
        <begin position="20"/>
        <end position="130"/>
    </location>
</feature>
<dbReference type="HOGENOM" id="CLU_1934916_0_0_10"/>
<sequence>MKKQILIILLFSVSLNVFAQEKNTQKTSFNFLSNQISILANNNATFLTMGGPGITYTNTKTEISLRFLASLRFDLEKNLTKPNESIRPLMGFGTQIRYKKIVITPAAFYFYNNKWEYATGFGFLLGKNNK</sequence>
<organism evidence="2 3">
    <name type="scientific">Flavobacterium indicum (strain DSM 17447 / CIP 109464 / GPTSA100-9)</name>
    <dbReference type="NCBI Taxonomy" id="1094466"/>
    <lineage>
        <taxon>Bacteria</taxon>
        <taxon>Pseudomonadati</taxon>
        <taxon>Bacteroidota</taxon>
        <taxon>Flavobacteriia</taxon>
        <taxon>Flavobacteriales</taxon>
        <taxon>Flavobacteriaceae</taxon>
        <taxon>Flavobacterium</taxon>
    </lineage>
</organism>
<dbReference type="PATRIC" id="fig|1094466.5.peg.1635"/>
<proteinExistence type="predicted"/>
<dbReference type="EMBL" id="HE774682">
    <property type="protein sequence ID" value="CCG53608.1"/>
    <property type="molecule type" value="Genomic_DNA"/>
</dbReference>
<evidence type="ECO:0008006" key="4">
    <source>
        <dbReference type="Google" id="ProtNLM"/>
    </source>
</evidence>
<accession>H8XTM8</accession>
<name>H8XTM8_FLAIG</name>
<dbReference type="RefSeq" id="WP_014388727.1">
    <property type="nucleotide sequence ID" value="NC_017025.1"/>
</dbReference>